<reference evidence="3" key="1">
    <citation type="journal article" date="2014" name="Science">
        <title>Ancient hybridizations among the ancestral genomes of bread wheat.</title>
        <authorList>
            <consortium name="International Wheat Genome Sequencing Consortium,"/>
            <person name="Marcussen T."/>
            <person name="Sandve S.R."/>
            <person name="Heier L."/>
            <person name="Spannagl M."/>
            <person name="Pfeifer M."/>
            <person name="Jakobsen K.S."/>
            <person name="Wulff B.B."/>
            <person name="Steuernagel B."/>
            <person name="Mayer K.F."/>
            <person name="Olsen O.A."/>
        </authorList>
    </citation>
    <scope>NUCLEOTIDE SEQUENCE [LARGE SCALE GENOMIC DNA]</scope>
    <source>
        <strain evidence="3">cv. AL8/78</strain>
    </source>
</reference>
<accession>A0A453IUR1</accession>
<reference evidence="2" key="4">
    <citation type="submission" date="2019-03" db="UniProtKB">
        <authorList>
            <consortium name="EnsemblPlants"/>
        </authorList>
    </citation>
    <scope>IDENTIFICATION</scope>
</reference>
<reference evidence="2" key="3">
    <citation type="journal article" date="2017" name="Nature">
        <title>Genome sequence of the progenitor of the wheat D genome Aegilops tauschii.</title>
        <authorList>
            <person name="Luo M.C."/>
            <person name="Gu Y.Q."/>
            <person name="Puiu D."/>
            <person name="Wang H."/>
            <person name="Twardziok S.O."/>
            <person name="Deal K.R."/>
            <person name="Huo N."/>
            <person name="Zhu T."/>
            <person name="Wang L."/>
            <person name="Wang Y."/>
            <person name="McGuire P.E."/>
            <person name="Liu S."/>
            <person name="Long H."/>
            <person name="Ramasamy R.K."/>
            <person name="Rodriguez J.C."/>
            <person name="Van S.L."/>
            <person name="Yuan L."/>
            <person name="Wang Z."/>
            <person name="Xia Z."/>
            <person name="Xiao L."/>
            <person name="Anderson O.D."/>
            <person name="Ouyang S."/>
            <person name="Liang Y."/>
            <person name="Zimin A.V."/>
            <person name="Pertea G."/>
            <person name="Qi P."/>
            <person name="Bennetzen J.L."/>
            <person name="Dai X."/>
            <person name="Dawson M.W."/>
            <person name="Muller H.G."/>
            <person name="Kugler K."/>
            <person name="Rivarola-Duarte L."/>
            <person name="Spannagl M."/>
            <person name="Mayer K.F.X."/>
            <person name="Lu F.H."/>
            <person name="Bevan M.W."/>
            <person name="Leroy P."/>
            <person name="Li P."/>
            <person name="You F.M."/>
            <person name="Sun Q."/>
            <person name="Liu Z."/>
            <person name="Lyons E."/>
            <person name="Wicker T."/>
            <person name="Salzberg S.L."/>
            <person name="Devos K.M."/>
            <person name="Dvorak J."/>
        </authorList>
    </citation>
    <scope>NUCLEOTIDE SEQUENCE [LARGE SCALE GENOMIC DNA]</scope>
    <source>
        <strain evidence="2">cv. AL8/78</strain>
    </source>
</reference>
<dbReference type="Proteomes" id="UP000015105">
    <property type="component" value="Chromosome 4D"/>
</dbReference>
<organism evidence="2 3">
    <name type="scientific">Aegilops tauschii subsp. strangulata</name>
    <name type="common">Goatgrass</name>
    <dbReference type="NCBI Taxonomy" id="200361"/>
    <lineage>
        <taxon>Eukaryota</taxon>
        <taxon>Viridiplantae</taxon>
        <taxon>Streptophyta</taxon>
        <taxon>Embryophyta</taxon>
        <taxon>Tracheophyta</taxon>
        <taxon>Spermatophyta</taxon>
        <taxon>Magnoliopsida</taxon>
        <taxon>Liliopsida</taxon>
        <taxon>Poales</taxon>
        <taxon>Poaceae</taxon>
        <taxon>BOP clade</taxon>
        <taxon>Pooideae</taxon>
        <taxon>Triticodae</taxon>
        <taxon>Triticeae</taxon>
        <taxon>Triticinae</taxon>
        <taxon>Aegilops</taxon>
    </lineage>
</organism>
<reference evidence="2" key="5">
    <citation type="journal article" date="2021" name="G3 (Bethesda)">
        <title>Aegilops tauschii genome assembly Aet v5.0 features greater sequence contiguity and improved annotation.</title>
        <authorList>
            <person name="Wang L."/>
            <person name="Zhu T."/>
            <person name="Rodriguez J.C."/>
            <person name="Deal K.R."/>
            <person name="Dubcovsky J."/>
            <person name="McGuire P.E."/>
            <person name="Lux T."/>
            <person name="Spannagl M."/>
            <person name="Mayer K.F.X."/>
            <person name="Baldrich P."/>
            <person name="Meyers B.C."/>
            <person name="Huo N."/>
            <person name="Gu Y.Q."/>
            <person name="Zhou H."/>
            <person name="Devos K.M."/>
            <person name="Bennetzen J.L."/>
            <person name="Unver T."/>
            <person name="Budak H."/>
            <person name="Gulick P.J."/>
            <person name="Galiba G."/>
            <person name="Kalapos B."/>
            <person name="Nelson D.R."/>
            <person name="Li P."/>
            <person name="You F.M."/>
            <person name="Luo M.C."/>
            <person name="Dvorak J."/>
        </authorList>
    </citation>
    <scope>NUCLEOTIDE SEQUENCE [LARGE SCALE GENOMIC DNA]</scope>
    <source>
        <strain evidence="2">cv. AL8/78</strain>
    </source>
</reference>
<evidence type="ECO:0000313" key="3">
    <source>
        <dbReference type="Proteomes" id="UP000015105"/>
    </source>
</evidence>
<reference evidence="3" key="2">
    <citation type="journal article" date="2017" name="Nat. Plants">
        <title>The Aegilops tauschii genome reveals multiple impacts of transposons.</title>
        <authorList>
            <person name="Zhao G."/>
            <person name="Zou C."/>
            <person name="Li K."/>
            <person name="Wang K."/>
            <person name="Li T."/>
            <person name="Gao L."/>
            <person name="Zhang X."/>
            <person name="Wang H."/>
            <person name="Yang Z."/>
            <person name="Liu X."/>
            <person name="Jiang W."/>
            <person name="Mao L."/>
            <person name="Kong X."/>
            <person name="Jiao Y."/>
            <person name="Jia J."/>
        </authorList>
    </citation>
    <scope>NUCLEOTIDE SEQUENCE [LARGE SCALE GENOMIC DNA]</scope>
    <source>
        <strain evidence="3">cv. AL8/78</strain>
    </source>
</reference>
<keyword evidence="1" id="KW-0472">Membrane</keyword>
<evidence type="ECO:0000313" key="2">
    <source>
        <dbReference type="EnsemblPlants" id="AET4Gv20683400.31"/>
    </source>
</evidence>
<dbReference type="AlphaFoldDB" id="A0A453IUR1"/>
<dbReference type="EnsemblPlants" id="AET4Gv20683400.31">
    <property type="protein sequence ID" value="AET4Gv20683400.31"/>
    <property type="gene ID" value="AET4Gv20683400"/>
</dbReference>
<name>A0A453IUR1_AEGTS</name>
<keyword evidence="1" id="KW-1133">Transmembrane helix</keyword>
<proteinExistence type="predicted"/>
<keyword evidence="1" id="KW-0812">Transmembrane</keyword>
<sequence>MHQGVSYLLKITWTFIVMTHGVVHYFQHTPSDSRFATFYPTSILLPLFQNKCRGFSSNLN</sequence>
<dbReference type="Gramene" id="AET4Gv20683400.31">
    <property type="protein sequence ID" value="AET4Gv20683400.31"/>
    <property type="gene ID" value="AET4Gv20683400"/>
</dbReference>
<evidence type="ECO:0000256" key="1">
    <source>
        <dbReference type="SAM" id="Phobius"/>
    </source>
</evidence>
<feature type="transmembrane region" description="Helical" evidence="1">
    <location>
        <begin position="7"/>
        <end position="26"/>
    </location>
</feature>
<keyword evidence="3" id="KW-1185">Reference proteome</keyword>
<protein>
    <submittedName>
        <fullName evidence="2">Uncharacterized protein</fullName>
    </submittedName>
</protein>